<organism evidence="2 3">
    <name type="scientific">Photobacterium frigidiphilum</name>
    <dbReference type="NCBI Taxonomy" id="264736"/>
    <lineage>
        <taxon>Bacteria</taxon>
        <taxon>Pseudomonadati</taxon>
        <taxon>Pseudomonadota</taxon>
        <taxon>Gammaproteobacteria</taxon>
        <taxon>Vibrionales</taxon>
        <taxon>Vibrionaceae</taxon>
        <taxon>Photobacterium</taxon>
    </lineage>
</organism>
<keyword evidence="1" id="KW-0812">Transmembrane</keyword>
<evidence type="ECO:0000313" key="2">
    <source>
        <dbReference type="EMBL" id="PSU42841.1"/>
    </source>
</evidence>
<evidence type="ECO:0000313" key="3">
    <source>
        <dbReference type="Proteomes" id="UP000240987"/>
    </source>
</evidence>
<dbReference type="RefSeq" id="WP_107246650.1">
    <property type="nucleotide sequence ID" value="NZ_PYMJ01000063.1"/>
</dbReference>
<comment type="caution">
    <text evidence="2">The sequence shown here is derived from an EMBL/GenBank/DDBJ whole genome shotgun (WGS) entry which is preliminary data.</text>
</comment>
<gene>
    <name evidence="2" type="ORF">C9J12_28685</name>
</gene>
<proteinExistence type="predicted"/>
<reference evidence="2 3" key="1">
    <citation type="submission" date="2018-01" db="EMBL/GenBank/DDBJ databases">
        <title>Whole genome sequencing of Histamine producing bacteria.</title>
        <authorList>
            <person name="Butler K."/>
        </authorList>
    </citation>
    <scope>NUCLEOTIDE SEQUENCE [LARGE SCALE GENOMIC DNA]</scope>
    <source>
        <strain evidence="2 3">JCM 12947</strain>
    </source>
</reference>
<keyword evidence="3" id="KW-1185">Reference proteome</keyword>
<accession>A0A2T3J663</accession>
<evidence type="ECO:0000256" key="1">
    <source>
        <dbReference type="SAM" id="Phobius"/>
    </source>
</evidence>
<sequence>MKKYAKWIILGIVGVVMLTLIVPYLFFPPKTAPIISNHQDASPPPLTTPASLALQPIAAPAVQAPVVISLNSQAMDVMRKSNLITQKTLDAQIAELTARATIRSTPYAVPNITVLSEDTQISRDSNMGGMLDRLQLRGLVTSDNHITAFLSIDDNAPLSIKLGSVIHGVKVTRISNKGVRLTQGKQTRWLTGE</sequence>
<protein>
    <submittedName>
        <fullName evidence="2">Uncharacterized protein</fullName>
    </submittedName>
</protein>
<name>A0A2T3J663_9GAMM</name>
<dbReference type="Proteomes" id="UP000240987">
    <property type="component" value="Unassembled WGS sequence"/>
</dbReference>
<keyword evidence="1" id="KW-1133">Transmembrane helix</keyword>
<feature type="transmembrane region" description="Helical" evidence="1">
    <location>
        <begin position="7"/>
        <end position="27"/>
    </location>
</feature>
<keyword evidence="1" id="KW-0472">Membrane</keyword>
<dbReference type="AlphaFoldDB" id="A0A2T3J663"/>
<dbReference type="EMBL" id="PYMJ01000063">
    <property type="protein sequence ID" value="PSU42841.1"/>
    <property type="molecule type" value="Genomic_DNA"/>
</dbReference>